<dbReference type="InterPro" id="IPR052908">
    <property type="entry name" value="AP-4-A_phosphorylase"/>
</dbReference>
<sequence>MSRDTCRFCTLRDSDEAVRFGSVYAIPDAYPVAEGHHLIIPVRHRADVFDLSPQEMLDTQEALHALRDELGAEGWTAFNVGWNAGTAAGQTVGHAHCHLIPRRAGDVSDPVGGIRGVIPNRRNYLSAAG</sequence>
<feature type="short sequence motif" description="Histidine triad motif" evidence="1">
    <location>
        <begin position="94"/>
        <end position="98"/>
    </location>
</feature>
<protein>
    <submittedName>
        <fullName evidence="3">Diadenosine tetraphosphate (Ap4A) HIT family hydrolase</fullName>
    </submittedName>
</protein>
<accession>A0AA40VN14</accession>
<dbReference type="AlphaFoldDB" id="A0AA40VN14"/>
<dbReference type="PANTHER" id="PTHR42997:SF1">
    <property type="entry name" value="AP-4-A PHOSPHORYLASE"/>
    <property type="match status" value="1"/>
</dbReference>
<keyword evidence="4" id="KW-1185">Reference proteome</keyword>
<dbReference type="SUPFAM" id="SSF54197">
    <property type="entry name" value="HIT-like"/>
    <property type="match status" value="1"/>
</dbReference>
<proteinExistence type="predicted"/>
<dbReference type="Gene3D" id="3.30.428.10">
    <property type="entry name" value="HIT-like"/>
    <property type="match status" value="1"/>
</dbReference>
<dbReference type="PANTHER" id="PTHR42997">
    <property type="entry name" value="HIT FAMILY HYDROLASE"/>
    <property type="match status" value="1"/>
</dbReference>
<organism evidence="3 4">
    <name type="scientific">Microbacterium invictum</name>
    <dbReference type="NCBI Taxonomy" id="515415"/>
    <lineage>
        <taxon>Bacteria</taxon>
        <taxon>Bacillati</taxon>
        <taxon>Actinomycetota</taxon>
        <taxon>Actinomycetes</taxon>
        <taxon>Micrococcales</taxon>
        <taxon>Microbacteriaceae</taxon>
        <taxon>Microbacterium</taxon>
    </lineage>
</organism>
<dbReference type="InterPro" id="IPR011146">
    <property type="entry name" value="HIT-like"/>
</dbReference>
<evidence type="ECO:0000313" key="3">
    <source>
        <dbReference type="EMBL" id="MBB4140417.1"/>
    </source>
</evidence>
<dbReference type="EMBL" id="JACIFH010000001">
    <property type="protein sequence ID" value="MBB4140417.1"/>
    <property type="molecule type" value="Genomic_DNA"/>
</dbReference>
<dbReference type="RefSeq" id="WP_183499948.1">
    <property type="nucleotide sequence ID" value="NZ_BAABCO010000004.1"/>
</dbReference>
<evidence type="ECO:0000259" key="2">
    <source>
        <dbReference type="PROSITE" id="PS51084"/>
    </source>
</evidence>
<comment type="caution">
    <text evidence="3">The sequence shown here is derived from an EMBL/GenBank/DDBJ whole genome shotgun (WGS) entry which is preliminary data.</text>
</comment>
<dbReference type="GO" id="GO:0016787">
    <property type="term" value="F:hydrolase activity"/>
    <property type="evidence" value="ECO:0007669"/>
    <property type="project" value="UniProtKB-KW"/>
</dbReference>
<evidence type="ECO:0000256" key="1">
    <source>
        <dbReference type="PROSITE-ProRule" id="PRU00464"/>
    </source>
</evidence>
<reference evidence="3 4" key="1">
    <citation type="submission" date="2020-08" db="EMBL/GenBank/DDBJ databases">
        <title>Sequencing the genomes of 1000 actinobacteria strains.</title>
        <authorList>
            <person name="Klenk H.-P."/>
        </authorList>
    </citation>
    <scope>NUCLEOTIDE SEQUENCE [LARGE SCALE GENOMIC DNA]</scope>
    <source>
        <strain evidence="3 4">DSM 19600</strain>
    </source>
</reference>
<keyword evidence="3" id="KW-0378">Hydrolase</keyword>
<dbReference type="Proteomes" id="UP000549113">
    <property type="component" value="Unassembled WGS sequence"/>
</dbReference>
<name>A0AA40VN14_9MICO</name>
<gene>
    <name evidence="3" type="ORF">BKA10_002211</name>
</gene>
<dbReference type="PROSITE" id="PS51084">
    <property type="entry name" value="HIT_2"/>
    <property type="match status" value="1"/>
</dbReference>
<dbReference type="Pfam" id="PF01230">
    <property type="entry name" value="HIT"/>
    <property type="match status" value="1"/>
</dbReference>
<evidence type="ECO:0000313" key="4">
    <source>
        <dbReference type="Proteomes" id="UP000549113"/>
    </source>
</evidence>
<feature type="domain" description="HIT" evidence="2">
    <location>
        <begin position="4"/>
        <end position="109"/>
    </location>
</feature>
<dbReference type="InterPro" id="IPR036265">
    <property type="entry name" value="HIT-like_sf"/>
</dbReference>